<dbReference type="InterPro" id="IPR023214">
    <property type="entry name" value="HAD_sf"/>
</dbReference>
<keyword evidence="8" id="KW-1185">Reference proteome</keyword>
<dbReference type="PANTHER" id="PTHR41299:SF1">
    <property type="entry name" value="THIAMINE PYROPHOSPHOKINASE"/>
    <property type="match status" value="1"/>
</dbReference>
<evidence type="ECO:0000259" key="6">
    <source>
        <dbReference type="Pfam" id="PF04263"/>
    </source>
</evidence>
<dbReference type="InterPro" id="IPR006439">
    <property type="entry name" value="HAD-SF_hydro_IA"/>
</dbReference>
<dbReference type="Pfam" id="PF04263">
    <property type="entry name" value="TPK_catalytic"/>
    <property type="match status" value="1"/>
</dbReference>
<dbReference type="SFLD" id="SFLDS00003">
    <property type="entry name" value="Haloacid_Dehalogenase"/>
    <property type="match status" value="1"/>
</dbReference>
<accession>A0A1G6JRX6</accession>
<evidence type="ECO:0000256" key="1">
    <source>
        <dbReference type="ARBA" id="ARBA00022679"/>
    </source>
</evidence>
<dbReference type="Gene3D" id="1.10.150.240">
    <property type="entry name" value="Putative phosphatase, domain 2"/>
    <property type="match status" value="1"/>
</dbReference>
<dbReference type="GO" id="GO:0005524">
    <property type="term" value="F:ATP binding"/>
    <property type="evidence" value="ECO:0007669"/>
    <property type="project" value="UniProtKB-KW"/>
</dbReference>
<reference evidence="8" key="1">
    <citation type="submission" date="2016-10" db="EMBL/GenBank/DDBJ databases">
        <authorList>
            <person name="Varghese N."/>
            <person name="Submissions S."/>
        </authorList>
    </citation>
    <scope>NUCLEOTIDE SEQUENCE [LARGE SCALE GENOMIC DNA]</scope>
    <source>
        <strain evidence="8">DSM 22619</strain>
    </source>
</reference>
<dbReference type="PANTHER" id="PTHR41299">
    <property type="entry name" value="THIAMINE PYROPHOSPHOKINASE"/>
    <property type="match status" value="1"/>
</dbReference>
<dbReference type="SUPFAM" id="SSF63862">
    <property type="entry name" value="Thiamin pyrophosphokinase, substrate-binding domain"/>
    <property type="match status" value="1"/>
</dbReference>
<evidence type="ECO:0000313" key="7">
    <source>
        <dbReference type="EMBL" id="SDC21500.1"/>
    </source>
</evidence>
<keyword evidence="1" id="KW-0808">Transferase</keyword>
<dbReference type="CDD" id="cd07995">
    <property type="entry name" value="TPK"/>
    <property type="match status" value="1"/>
</dbReference>
<dbReference type="InterPro" id="IPR006282">
    <property type="entry name" value="Thi_PPkinase"/>
</dbReference>
<name>A0A1G6JRX6_9ACTN</name>
<organism evidence="7 8">
    <name type="scientific">Parafannyhessea umbonata</name>
    <dbReference type="NCBI Taxonomy" id="604330"/>
    <lineage>
        <taxon>Bacteria</taxon>
        <taxon>Bacillati</taxon>
        <taxon>Actinomycetota</taxon>
        <taxon>Coriobacteriia</taxon>
        <taxon>Coriobacteriales</taxon>
        <taxon>Atopobiaceae</taxon>
        <taxon>Parafannyhessea</taxon>
    </lineage>
</organism>
<keyword evidence="4" id="KW-0067">ATP-binding</keyword>
<dbReference type="InterPro" id="IPR036412">
    <property type="entry name" value="HAD-like_sf"/>
</dbReference>
<sequence>MPFSAAIFDCDGTLVDSMPMWHRETVDLLKRHGVADPEAVFFESEPLPLHEMCAYLHERYIPEATGKELATELLSGVRRGYVHDVRMLSGCRAFLDELRAAGIPMVIVSATSRPELQVALEAQGIAGYFEDVISCGGRLRSKEYPDAWEAALKVLGTPARDTWVFEDAPFNTRGARKVGLRTVCLFSPHGDRDETECRDSCDVFVHGYAELSVALLSDFAPAAPAAAASGALRALVVAGSPEPSSADLVRRLAAHADYVVAADAGANVLMEASVVPDVFCGDADSVADDAARWARAAVRRDIRFPSEKYATDLSLAIDCARHEAARRSARLELTITCATGGRPDHALAVVGQLAHAADASPELVEDAFTCRVLSPEGRPRWQLPADSEGKVFSAIAVAEGTVASERGLKWELDRKRLPLLGDEGVSNVVASSAAAVECHAGRLAAFLLR</sequence>
<evidence type="ECO:0000256" key="3">
    <source>
        <dbReference type="ARBA" id="ARBA00022777"/>
    </source>
</evidence>
<dbReference type="GO" id="GO:0006772">
    <property type="term" value="P:thiamine metabolic process"/>
    <property type="evidence" value="ECO:0007669"/>
    <property type="project" value="UniProtKB-UniRule"/>
</dbReference>
<evidence type="ECO:0000256" key="4">
    <source>
        <dbReference type="ARBA" id="ARBA00022840"/>
    </source>
</evidence>
<dbReference type="NCBIfam" id="TIGR01378">
    <property type="entry name" value="thi_PPkinase"/>
    <property type="match status" value="1"/>
</dbReference>
<gene>
    <name evidence="7" type="ORF">SAMN04487824_10594</name>
</gene>
<keyword evidence="3 7" id="KW-0418">Kinase</keyword>
<dbReference type="SUPFAM" id="SSF56784">
    <property type="entry name" value="HAD-like"/>
    <property type="match status" value="1"/>
</dbReference>
<dbReference type="STRING" id="604330.SAMN04489857_0734"/>
<evidence type="ECO:0000256" key="2">
    <source>
        <dbReference type="ARBA" id="ARBA00022741"/>
    </source>
</evidence>
<evidence type="ECO:0000313" key="8">
    <source>
        <dbReference type="Proteomes" id="UP000198528"/>
    </source>
</evidence>
<dbReference type="Proteomes" id="UP000198528">
    <property type="component" value="Unassembled WGS sequence"/>
</dbReference>
<dbReference type="InterPro" id="IPR007371">
    <property type="entry name" value="TPK_catalytic"/>
</dbReference>
<proteinExistence type="predicted"/>
<dbReference type="NCBIfam" id="TIGR01509">
    <property type="entry name" value="HAD-SF-IA-v3"/>
    <property type="match status" value="1"/>
</dbReference>
<dbReference type="Pfam" id="PF00702">
    <property type="entry name" value="Hydrolase"/>
    <property type="match status" value="1"/>
</dbReference>
<dbReference type="Gene3D" id="3.40.50.10240">
    <property type="entry name" value="Thiamin pyrophosphokinase, catalytic domain"/>
    <property type="match status" value="1"/>
</dbReference>
<dbReference type="GO" id="GO:0009229">
    <property type="term" value="P:thiamine diphosphate biosynthetic process"/>
    <property type="evidence" value="ECO:0007669"/>
    <property type="project" value="InterPro"/>
</dbReference>
<dbReference type="InterPro" id="IPR036371">
    <property type="entry name" value="TPK_B1-bd_sf"/>
</dbReference>
<dbReference type="RefSeq" id="WP_090845753.1">
    <property type="nucleotide sequence ID" value="NZ_FMZL01000005.1"/>
</dbReference>
<feature type="domain" description="Thiamin pyrophosphokinase catalytic" evidence="6">
    <location>
        <begin position="250"/>
        <end position="359"/>
    </location>
</feature>
<dbReference type="EMBL" id="FMZL01000005">
    <property type="protein sequence ID" value="SDC21500.1"/>
    <property type="molecule type" value="Genomic_DNA"/>
</dbReference>
<protein>
    <recommendedName>
        <fullName evidence="5">Thiamine diphosphokinase</fullName>
        <ecNumber evidence="5">2.7.6.2</ecNumber>
    </recommendedName>
</protein>
<dbReference type="InterPro" id="IPR036759">
    <property type="entry name" value="TPK_catalytic_sf"/>
</dbReference>
<dbReference type="AlphaFoldDB" id="A0A1G6JRX6"/>
<dbReference type="SFLD" id="SFLDG01129">
    <property type="entry name" value="C1.5:_HAD__Beta-PGM__Phosphata"/>
    <property type="match status" value="1"/>
</dbReference>
<dbReference type="Gene3D" id="3.40.50.1000">
    <property type="entry name" value="HAD superfamily/HAD-like"/>
    <property type="match status" value="1"/>
</dbReference>
<dbReference type="GO" id="GO:0016301">
    <property type="term" value="F:kinase activity"/>
    <property type="evidence" value="ECO:0007669"/>
    <property type="project" value="UniProtKB-KW"/>
</dbReference>
<evidence type="ECO:0000256" key="5">
    <source>
        <dbReference type="NCBIfam" id="TIGR01378"/>
    </source>
</evidence>
<keyword evidence="2" id="KW-0547">Nucleotide-binding</keyword>
<dbReference type="SUPFAM" id="SSF63999">
    <property type="entry name" value="Thiamin pyrophosphokinase, catalytic domain"/>
    <property type="match status" value="1"/>
</dbReference>
<dbReference type="InterPro" id="IPR023198">
    <property type="entry name" value="PGP-like_dom2"/>
</dbReference>
<dbReference type="GO" id="GO:0004788">
    <property type="term" value="F:thiamine diphosphokinase activity"/>
    <property type="evidence" value="ECO:0007669"/>
    <property type="project" value="UniProtKB-UniRule"/>
</dbReference>
<dbReference type="EC" id="2.7.6.2" evidence="5"/>
<dbReference type="InterPro" id="IPR053149">
    <property type="entry name" value="TPK"/>
</dbReference>